<dbReference type="InterPro" id="IPR001296">
    <property type="entry name" value="Glyco_trans_1"/>
</dbReference>
<dbReference type="PANTHER" id="PTHR46401">
    <property type="entry name" value="GLYCOSYLTRANSFERASE WBBK-RELATED"/>
    <property type="match status" value="1"/>
</dbReference>
<keyword evidence="1" id="KW-0808">Transferase</keyword>
<dbReference type="Proteomes" id="UP000620874">
    <property type="component" value="Unassembled WGS sequence"/>
</dbReference>
<gene>
    <name evidence="3" type="ORF">H9625_07805</name>
</gene>
<comment type="caution">
    <text evidence="3">The sequence shown here is derived from an EMBL/GenBank/DDBJ whole genome shotgun (WGS) entry which is preliminary data.</text>
</comment>
<dbReference type="PANTHER" id="PTHR46401:SF2">
    <property type="entry name" value="GLYCOSYLTRANSFERASE WBBK-RELATED"/>
    <property type="match status" value="1"/>
</dbReference>
<organism evidence="3 4">
    <name type="scientific">Phocaeicola intestinalis</name>
    <dbReference type="NCBI Taxonomy" id="2762212"/>
    <lineage>
        <taxon>Bacteria</taxon>
        <taxon>Pseudomonadati</taxon>
        <taxon>Bacteroidota</taxon>
        <taxon>Bacteroidia</taxon>
        <taxon>Bacteroidales</taxon>
        <taxon>Bacteroidaceae</taxon>
        <taxon>Phocaeicola</taxon>
    </lineage>
</organism>
<evidence type="ECO:0000256" key="1">
    <source>
        <dbReference type="ARBA" id="ARBA00022679"/>
    </source>
</evidence>
<name>A0ABR8Y817_9BACT</name>
<dbReference type="CDD" id="cd03801">
    <property type="entry name" value="GT4_PimA-like"/>
    <property type="match status" value="1"/>
</dbReference>
<reference evidence="3 4" key="1">
    <citation type="submission" date="2020-08" db="EMBL/GenBank/DDBJ databases">
        <title>A Genomic Blueprint of the Chicken Gut Microbiome.</title>
        <authorList>
            <person name="Gilroy R."/>
            <person name="Ravi A."/>
            <person name="Getino M."/>
            <person name="Pursley I."/>
            <person name="Horton D.L."/>
            <person name="Alikhan N.-F."/>
            <person name="Baker D."/>
            <person name="Gharbi K."/>
            <person name="Hall N."/>
            <person name="Watson M."/>
            <person name="Adriaenssens E.M."/>
            <person name="Foster-Nyarko E."/>
            <person name="Jarju S."/>
            <person name="Secka A."/>
            <person name="Antonio M."/>
            <person name="Oren A."/>
            <person name="Chaudhuri R."/>
            <person name="La Ragione R.M."/>
            <person name="Hildebrand F."/>
            <person name="Pallen M.J."/>
        </authorList>
    </citation>
    <scope>NUCLEOTIDE SEQUENCE [LARGE SCALE GENOMIC DNA]</scope>
    <source>
        <strain evidence="3 4">Sa1CVN1</strain>
    </source>
</reference>
<proteinExistence type="predicted"/>
<evidence type="ECO:0000313" key="3">
    <source>
        <dbReference type="EMBL" id="MBD8040348.1"/>
    </source>
</evidence>
<accession>A0ABR8Y817</accession>
<dbReference type="Gene3D" id="3.40.50.2000">
    <property type="entry name" value="Glycogen Phosphorylase B"/>
    <property type="match status" value="1"/>
</dbReference>
<dbReference type="RefSeq" id="WP_191763790.1">
    <property type="nucleotide sequence ID" value="NZ_JACSPP010000019.1"/>
</dbReference>
<evidence type="ECO:0000259" key="2">
    <source>
        <dbReference type="Pfam" id="PF00534"/>
    </source>
</evidence>
<evidence type="ECO:0000313" key="4">
    <source>
        <dbReference type="Proteomes" id="UP000620874"/>
    </source>
</evidence>
<feature type="domain" description="Glycosyl transferase family 1" evidence="2">
    <location>
        <begin position="186"/>
        <end position="338"/>
    </location>
</feature>
<dbReference type="Pfam" id="PF00534">
    <property type="entry name" value="Glycos_transf_1"/>
    <property type="match status" value="1"/>
</dbReference>
<sequence>MTNRLYFFANIGNWKKNPIGGGQTSARRVIEGFRQMGIEIIEVDRHWNVLTSKVGHFIENSFYATINTAELFFVLLFGRRSNSAMFHISYSASLLPLEFINGVLACMLGYKTILYLKGGKLEDTIKGLHGLKRWIFKKNLDMRSLVLFEGESDIERVKPFTKSRLVYFPNYIFEKNIPQTQPVKLKDYIGICHFGRITEDKNVHLVLDAFEILAEKYNNIRLTLVGGLSGKGGNKKYYDMIESRCKNSKYANRIFRIGQSSQAYIADMLSKNHIFLFPTADPCEGQSNSLNEAMAQGVVPIVSDFHFNKTIVADNRLVVKGFDAKDYAEKISDLIESNLLEDISMEMWNRIKNVYSFERVNKRICNEIKGV</sequence>
<dbReference type="EMBL" id="JACSPP010000019">
    <property type="protein sequence ID" value="MBD8040348.1"/>
    <property type="molecule type" value="Genomic_DNA"/>
</dbReference>
<protein>
    <submittedName>
        <fullName evidence="3">Glycosyltransferase family 4 protein</fullName>
    </submittedName>
</protein>
<dbReference type="SUPFAM" id="SSF53756">
    <property type="entry name" value="UDP-Glycosyltransferase/glycogen phosphorylase"/>
    <property type="match status" value="1"/>
</dbReference>
<keyword evidence="4" id="KW-1185">Reference proteome</keyword>